<evidence type="ECO:0000313" key="3">
    <source>
        <dbReference type="Proteomes" id="UP000008810"/>
    </source>
</evidence>
<dbReference type="InParanoid" id="I1J3F5"/>
<gene>
    <name evidence="1" type="ORF">BRADI_5g26370v3</name>
</gene>
<evidence type="ECO:0000313" key="2">
    <source>
        <dbReference type="EnsemblPlants" id="KQJ85332"/>
    </source>
</evidence>
<accession>I1J3F5</accession>
<dbReference type="Proteomes" id="UP000008810">
    <property type="component" value="Chromosome 5"/>
</dbReference>
<organism evidence="2">
    <name type="scientific">Brachypodium distachyon</name>
    <name type="common">Purple false brome</name>
    <name type="synonym">Trachynia distachya</name>
    <dbReference type="NCBI Taxonomy" id="15368"/>
    <lineage>
        <taxon>Eukaryota</taxon>
        <taxon>Viridiplantae</taxon>
        <taxon>Streptophyta</taxon>
        <taxon>Embryophyta</taxon>
        <taxon>Tracheophyta</taxon>
        <taxon>Spermatophyta</taxon>
        <taxon>Magnoliopsida</taxon>
        <taxon>Liliopsida</taxon>
        <taxon>Poales</taxon>
        <taxon>Poaceae</taxon>
        <taxon>BOP clade</taxon>
        <taxon>Pooideae</taxon>
        <taxon>Stipodae</taxon>
        <taxon>Brachypodieae</taxon>
        <taxon>Brachypodium</taxon>
    </lineage>
</organism>
<dbReference type="HOGENOM" id="CLU_2076353_0_0_1"/>
<reference evidence="1 2" key="1">
    <citation type="journal article" date="2010" name="Nature">
        <title>Genome sequencing and analysis of the model grass Brachypodium distachyon.</title>
        <authorList>
            <consortium name="International Brachypodium Initiative"/>
        </authorList>
    </citation>
    <scope>NUCLEOTIDE SEQUENCE [LARGE SCALE GENOMIC DNA]</scope>
    <source>
        <strain evidence="1 2">Bd21</strain>
    </source>
</reference>
<dbReference type="EnsemblPlants" id="KQJ85332">
    <property type="protein sequence ID" value="KQJ85332"/>
    <property type="gene ID" value="BRADI_5g26370v3"/>
</dbReference>
<protein>
    <submittedName>
        <fullName evidence="1 2">Uncharacterized protein</fullName>
    </submittedName>
</protein>
<dbReference type="OrthoDB" id="692592at2759"/>
<keyword evidence="3" id="KW-1185">Reference proteome</keyword>
<proteinExistence type="predicted"/>
<dbReference type="EMBL" id="CM000884">
    <property type="protein sequence ID" value="KQJ85332.1"/>
    <property type="molecule type" value="Genomic_DNA"/>
</dbReference>
<reference evidence="2" key="3">
    <citation type="submission" date="2018-08" db="UniProtKB">
        <authorList>
            <consortium name="EnsemblPlants"/>
        </authorList>
    </citation>
    <scope>IDENTIFICATION</scope>
    <source>
        <strain evidence="2">cv. Bd21</strain>
    </source>
</reference>
<sequence>MECSNAEEVFDDGYGQDGLLRRKREVIMTRNKPQKIGLRSRTKKFKGRKRKVTVTCTKPQTTGTEIQDEKCQGQCLKAENEMLRRQLTCKKKELYAEKILRLKLELDLNTNEIKSLRK</sequence>
<evidence type="ECO:0000313" key="1">
    <source>
        <dbReference type="EMBL" id="KQJ85332.1"/>
    </source>
</evidence>
<dbReference type="Gramene" id="KQJ85332">
    <property type="protein sequence ID" value="KQJ85332"/>
    <property type="gene ID" value="BRADI_5g26370v3"/>
</dbReference>
<reference evidence="1" key="2">
    <citation type="submission" date="2017-06" db="EMBL/GenBank/DDBJ databases">
        <title>WGS assembly of Brachypodium distachyon.</title>
        <authorList>
            <consortium name="The International Brachypodium Initiative"/>
            <person name="Lucas S."/>
            <person name="Harmon-Smith M."/>
            <person name="Lail K."/>
            <person name="Tice H."/>
            <person name="Grimwood J."/>
            <person name="Bruce D."/>
            <person name="Barry K."/>
            <person name="Shu S."/>
            <person name="Lindquist E."/>
            <person name="Wang M."/>
            <person name="Pitluck S."/>
            <person name="Vogel J.P."/>
            <person name="Garvin D.F."/>
            <person name="Mockler T.C."/>
            <person name="Schmutz J."/>
            <person name="Rokhsar D."/>
            <person name="Bevan M.W."/>
        </authorList>
    </citation>
    <scope>NUCLEOTIDE SEQUENCE</scope>
    <source>
        <strain evidence="1">Bd21</strain>
    </source>
</reference>
<name>I1J3F5_BRADI</name>
<dbReference type="AlphaFoldDB" id="I1J3F5"/>